<dbReference type="Proteomes" id="UP000185544">
    <property type="component" value="Chromosome"/>
</dbReference>
<gene>
    <name evidence="2" type="ORF">BCY86_01055</name>
</gene>
<reference evidence="2 3" key="1">
    <citation type="submission" date="2016-08" db="EMBL/GenBank/DDBJ databases">
        <title>Identification and validation of antigenic proteins from Pajaroellobacter abortibovis using de-novo genome sequence assembly and reverse vaccinology.</title>
        <authorList>
            <person name="Welly B.T."/>
            <person name="Miller M.R."/>
            <person name="Stott J.L."/>
            <person name="Blanchard M.T."/>
            <person name="Islas-Trejo A.D."/>
            <person name="O'Rourke S.M."/>
            <person name="Young A.E."/>
            <person name="Medrano J.F."/>
            <person name="Van Eenennaam A.L."/>
        </authorList>
    </citation>
    <scope>NUCLEOTIDE SEQUENCE [LARGE SCALE GENOMIC DNA]</scope>
    <source>
        <strain evidence="2 3">BTF92-0548A/99-0131</strain>
    </source>
</reference>
<evidence type="ECO:0000256" key="1">
    <source>
        <dbReference type="SAM" id="MobiDB-lite"/>
    </source>
</evidence>
<sequence length="150" mass="17344">MHVCVTSDGNYLGLDPVSSREQYRWMQRFIPLVVDEELHAKLQQAIDGRGAFLRFKDVLMMPTEEHEPWFAFRSDRLRTFMGEWLEANAIRVTVRPYWKAAPGGPESERDSCVGSQPLRAPTSSAGLDSPRMVFERWVRSVRFFAVNFMS</sequence>
<dbReference type="RefSeq" id="WP_075276074.1">
    <property type="nucleotide sequence ID" value="NZ_CP016908.1"/>
</dbReference>
<dbReference type="EMBL" id="CP016908">
    <property type="protein sequence ID" value="APR99425.1"/>
    <property type="molecule type" value="Genomic_DNA"/>
</dbReference>
<dbReference type="KEGG" id="pabo:BCY86_01055"/>
<protein>
    <submittedName>
        <fullName evidence="2">Uncharacterized protein</fullName>
    </submittedName>
</protein>
<evidence type="ECO:0000313" key="3">
    <source>
        <dbReference type="Proteomes" id="UP000185544"/>
    </source>
</evidence>
<name>A0A1L6MVJ0_9BACT</name>
<dbReference type="Pfam" id="PF03682">
    <property type="entry name" value="UPF0158"/>
    <property type="match status" value="1"/>
</dbReference>
<keyword evidence="3" id="KW-1185">Reference proteome</keyword>
<accession>A0A1L6MVJ0</accession>
<proteinExistence type="predicted"/>
<dbReference type="InterPro" id="IPR005361">
    <property type="entry name" value="UPF0158"/>
</dbReference>
<dbReference type="OrthoDB" id="9816539at2"/>
<evidence type="ECO:0000313" key="2">
    <source>
        <dbReference type="EMBL" id="APR99425.1"/>
    </source>
</evidence>
<feature type="region of interest" description="Disordered" evidence="1">
    <location>
        <begin position="102"/>
        <end position="124"/>
    </location>
</feature>
<dbReference type="AlphaFoldDB" id="A0A1L6MVJ0"/>
<organism evidence="2 3">
    <name type="scientific">Pajaroellobacter abortibovis</name>
    <dbReference type="NCBI Taxonomy" id="1882918"/>
    <lineage>
        <taxon>Bacteria</taxon>
        <taxon>Pseudomonadati</taxon>
        <taxon>Myxococcota</taxon>
        <taxon>Polyangia</taxon>
        <taxon>Polyangiales</taxon>
        <taxon>Polyangiaceae</taxon>
    </lineage>
</organism>